<dbReference type="RefSeq" id="WP_022861509.1">
    <property type="nucleotide sequence ID" value="NZ_JGZD01000004.1"/>
</dbReference>
<accession>A0A087BSK8</accession>
<reference evidence="9 10" key="1">
    <citation type="submission" date="2014-03" db="EMBL/GenBank/DDBJ databases">
        <title>Genomics of Bifidobacteria.</title>
        <authorList>
            <person name="Ventura M."/>
            <person name="Milani C."/>
            <person name="Lugli G.A."/>
        </authorList>
    </citation>
    <scope>NUCLEOTIDE SEQUENCE [LARGE SCALE GENOMIC DNA]</scope>
    <source>
        <strain evidence="9 10">LMG 11592</strain>
    </source>
</reference>
<evidence type="ECO:0000256" key="4">
    <source>
        <dbReference type="ARBA" id="ARBA00022692"/>
    </source>
</evidence>
<dbReference type="Pfam" id="PF00528">
    <property type="entry name" value="BPD_transp_1"/>
    <property type="match status" value="1"/>
</dbReference>
<feature type="transmembrane region" description="Helical" evidence="7">
    <location>
        <begin position="238"/>
        <end position="255"/>
    </location>
</feature>
<keyword evidence="10" id="KW-1185">Reference proteome</keyword>
<protein>
    <submittedName>
        <fullName evidence="9">Polar amino acid ABC transporter inner membrane subunit</fullName>
    </submittedName>
</protein>
<evidence type="ECO:0000313" key="9">
    <source>
        <dbReference type="EMBL" id="KFI74008.1"/>
    </source>
</evidence>
<proteinExistence type="inferred from homology"/>
<evidence type="ECO:0000256" key="7">
    <source>
        <dbReference type="RuleBase" id="RU363032"/>
    </source>
</evidence>
<dbReference type="InterPro" id="IPR000515">
    <property type="entry name" value="MetI-like"/>
</dbReference>
<feature type="transmembrane region" description="Helical" evidence="7">
    <location>
        <begin position="196"/>
        <end position="218"/>
    </location>
</feature>
<sequence length="272" mass="29731">MALSPTEAALFETGGPRSRRRIVIGTIASSVALVVLVAYVVMRLYDNGQFDPQYWSLFTEANVWVFLGQGFLGTLRAALGAGAIALVGGLVLMFGRISSVAPVRWIATAIIEFVRGTPTLLFIYFFFLVPSQFGVHISTYWMVVIPVSLYASAVLAEVYRAGVRAVPRGQGEAGASLGLSRRQIYASIILPQMFRIVVPTMVTQLVVVVKDTTFGYVVTYPEMMQNTKVVIANYNSLLPVYLVTALIYVAVNYAISWSARKIASRMGEPLLA</sequence>
<feature type="transmembrane region" description="Helical" evidence="7">
    <location>
        <begin position="22"/>
        <end position="45"/>
    </location>
</feature>
<dbReference type="Gene3D" id="1.10.3720.10">
    <property type="entry name" value="MetI-like"/>
    <property type="match status" value="1"/>
</dbReference>
<keyword evidence="5 7" id="KW-1133">Transmembrane helix</keyword>
<feature type="transmembrane region" description="Helical" evidence="7">
    <location>
        <begin position="65"/>
        <end position="93"/>
    </location>
</feature>
<dbReference type="GO" id="GO:0043190">
    <property type="term" value="C:ATP-binding cassette (ABC) transporter complex"/>
    <property type="evidence" value="ECO:0007669"/>
    <property type="project" value="InterPro"/>
</dbReference>
<keyword evidence="2 7" id="KW-0813">Transport</keyword>
<dbReference type="Proteomes" id="UP000029014">
    <property type="component" value="Unassembled WGS sequence"/>
</dbReference>
<dbReference type="eggNOG" id="COG0765">
    <property type="taxonomic scope" value="Bacteria"/>
</dbReference>
<evidence type="ECO:0000256" key="5">
    <source>
        <dbReference type="ARBA" id="ARBA00022989"/>
    </source>
</evidence>
<evidence type="ECO:0000313" key="10">
    <source>
        <dbReference type="Proteomes" id="UP000029014"/>
    </source>
</evidence>
<dbReference type="NCBIfam" id="TIGR01726">
    <property type="entry name" value="HEQRo_perm_3TM"/>
    <property type="match status" value="1"/>
</dbReference>
<organism evidence="9 10">
    <name type="scientific">Bifidobacterium minimum</name>
    <dbReference type="NCBI Taxonomy" id="1693"/>
    <lineage>
        <taxon>Bacteria</taxon>
        <taxon>Bacillati</taxon>
        <taxon>Actinomycetota</taxon>
        <taxon>Actinomycetes</taxon>
        <taxon>Bifidobacteriales</taxon>
        <taxon>Bifidobacteriaceae</taxon>
        <taxon>Bifidobacterium</taxon>
    </lineage>
</organism>
<name>A0A087BSK8_9BIFI</name>
<evidence type="ECO:0000256" key="3">
    <source>
        <dbReference type="ARBA" id="ARBA00022475"/>
    </source>
</evidence>
<dbReference type="InterPro" id="IPR010065">
    <property type="entry name" value="AA_ABC_transptr_permease_3TM"/>
</dbReference>
<dbReference type="InterPro" id="IPR043429">
    <property type="entry name" value="ArtM/GltK/GlnP/TcyL/YhdX-like"/>
</dbReference>
<feature type="transmembrane region" description="Helical" evidence="7">
    <location>
        <begin position="139"/>
        <end position="159"/>
    </location>
</feature>
<dbReference type="GO" id="GO:0022857">
    <property type="term" value="F:transmembrane transporter activity"/>
    <property type="evidence" value="ECO:0007669"/>
    <property type="project" value="InterPro"/>
</dbReference>
<dbReference type="PANTHER" id="PTHR30614">
    <property type="entry name" value="MEMBRANE COMPONENT OF AMINO ACID ABC TRANSPORTER"/>
    <property type="match status" value="1"/>
</dbReference>
<dbReference type="SUPFAM" id="SSF161098">
    <property type="entry name" value="MetI-like"/>
    <property type="match status" value="1"/>
</dbReference>
<feature type="transmembrane region" description="Helical" evidence="7">
    <location>
        <begin position="105"/>
        <end position="127"/>
    </location>
</feature>
<dbReference type="STRING" id="1693.BMIN_1271"/>
<feature type="domain" description="ABC transmembrane type-1" evidence="8">
    <location>
        <begin position="71"/>
        <end position="259"/>
    </location>
</feature>
<dbReference type="AlphaFoldDB" id="A0A087BSK8"/>
<gene>
    <name evidence="9" type="ORF">BMIN_1271</name>
</gene>
<keyword evidence="3" id="KW-1003">Cell membrane</keyword>
<dbReference type="InterPro" id="IPR035906">
    <property type="entry name" value="MetI-like_sf"/>
</dbReference>
<evidence type="ECO:0000256" key="6">
    <source>
        <dbReference type="ARBA" id="ARBA00023136"/>
    </source>
</evidence>
<dbReference type="EMBL" id="JGZD01000004">
    <property type="protein sequence ID" value="KFI74008.1"/>
    <property type="molecule type" value="Genomic_DNA"/>
</dbReference>
<comment type="subcellular location">
    <subcellularLocation>
        <location evidence="1 7">Cell membrane</location>
        <topology evidence="1 7">Multi-pass membrane protein</topology>
    </subcellularLocation>
</comment>
<evidence type="ECO:0000256" key="2">
    <source>
        <dbReference type="ARBA" id="ARBA00022448"/>
    </source>
</evidence>
<dbReference type="GO" id="GO:0006865">
    <property type="term" value="P:amino acid transport"/>
    <property type="evidence" value="ECO:0007669"/>
    <property type="project" value="TreeGrafter"/>
</dbReference>
<evidence type="ECO:0000256" key="1">
    <source>
        <dbReference type="ARBA" id="ARBA00004651"/>
    </source>
</evidence>
<comment type="similarity">
    <text evidence="7">Belongs to the binding-protein-dependent transport system permease family.</text>
</comment>
<dbReference type="PANTHER" id="PTHR30614:SF21">
    <property type="entry name" value="AMINO ACID ABC TRANSPORTER PERMEASE"/>
    <property type="match status" value="1"/>
</dbReference>
<dbReference type="CDD" id="cd06261">
    <property type="entry name" value="TM_PBP2"/>
    <property type="match status" value="1"/>
</dbReference>
<comment type="caution">
    <text evidence="9">The sequence shown here is derived from an EMBL/GenBank/DDBJ whole genome shotgun (WGS) entry which is preliminary data.</text>
</comment>
<dbReference type="PROSITE" id="PS50928">
    <property type="entry name" value="ABC_TM1"/>
    <property type="match status" value="1"/>
</dbReference>
<evidence type="ECO:0000259" key="8">
    <source>
        <dbReference type="PROSITE" id="PS50928"/>
    </source>
</evidence>
<keyword evidence="4 7" id="KW-0812">Transmembrane</keyword>
<keyword evidence="6 7" id="KW-0472">Membrane</keyword>